<sequence length="462" mass="49791">MEGDDAEKDMTLRWGAVVLLMLAGTGCATSRVVRLDTGEGRPSIYTPRADAEPVELDEDEFAEAVQKMARTAPPSPRPRESALRLFGLDVPRAYAPVRGRLGLVSIEDPRRGRLLVAEEPHGEAELASAYGRWCQRLKEPRDCLHLLGADAILDEEDRRILAFRLALDLVWDETAEALGELTDKESMVTMLATTGAIYFGLWLVPEPLLSKGIAATLTVALIAYLGWDTVWSLVQGWRVLAKEVEAATTFDEIQGAGEKYGRVMGQNAARAFVMLAMAALGGTAQTLATRVPTLPGSAQASLVGAGQGGFRLAAAGQVTSVAVAPGGVITIGLEPDAVAETARGTRAVASEPVASAAHEHHIATNKWWDSTNSGGPWSPIFQKLFDRAGMSLDDVANRVRVPGHKGPHPREYHEAIYERLRDAVGSCRRIQQCREALVEELRVLAGEIAKPGSPLNVLVTRN</sequence>
<reference evidence="1 2" key="1">
    <citation type="journal article" date="2011" name="J. Bacteriol.">
        <title>Genome sequence of the halotolerant marine bacterium Myxococcus fulvus HW-1.</title>
        <authorList>
            <person name="Li Z.F."/>
            <person name="Li X."/>
            <person name="Liu H."/>
            <person name="Liu X."/>
            <person name="Han K."/>
            <person name="Wu Z.H."/>
            <person name="Hu W."/>
            <person name="Li F.F."/>
            <person name="Li Y.Z."/>
        </authorList>
    </citation>
    <scope>NUCLEOTIDE SEQUENCE [LARGE SCALE GENOMIC DNA]</scope>
    <source>
        <strain evidence="2">ATCC BAA-855 / HW-1</strain>
    </source>
</reference>
<name>F8CPF9_MYXFH</name>
<dbReference type="EMBL" id="CP002830">
    <property type="protein sequence ID" value="AEI67921.1"/>
    <property type="molecule type" value="Genomic_DNA"/>
</dbReference>
<evidence type="ECO:0000313" key="2">
    <source>
        <dbReference type="Proteomes" id="UP000000488"/>
    </source>
</evidence>
<dbReference type="Pfam" id="PF14412">
    <property type="entry name" value="AHH"/>
    <property type="match status" value="1"/>
</dbReference>
<keyword evidence="1" id="KW-0449">Lipoprotein</keyword>
<dbReference type="STRING" id="483219.LILAB_30200"/>
<evidence type="ECO:0000313" key="1">
    <source>
        <dbReference type="EMBL" id="AEI67921.1"/>
    </source>
</evidence>
<proteinExistence type="predicted"/>
<dbReference type="AlphaFoldDB" id="F8CPF9"/>
<dbReference type="eggNOG" id="COG4223">
    <property type="taxonomic scope" value="Bacteria"/>
</dbReference>
<dbReference type="InterPro" id="IPR032871">
    <property type="entry name" value="AHH_dom_containing"/>
</dbReference>
<organism evidence="1 2">
    <name type="scientific">Myxococcus fulvus (strain ATCC BAA-855 / HW-1)</name>
    <dbReference type="NCBI Taxonomy" id="483219"/>
    <lineage>
        <taxon>Bacteria</taxon>
        <taxon>Pseudomonadati</taxon>
        <taxon>Myxococcota</taxon>
        <taxon>Myxococcia</taxon>
        <taxon>Myxococcales</taxon>
        <taxon>Cystobacterineae</taxon>
        <taxon>Myxococcaceae</taxon>
        <taxon>Myxococcus</taxon>
    </lineage>
</organism>
<protein>
    <submittedName>
        <fullName evidence="1">Putative lipoprotein</fullName>
    </submittedName>
</protein>
<accession>F8CPF9</accession>
<gene>
    <name evidence="1" type="ordered locus">LILAB_30200</name>
</gene>
<dbReference type="Proteomes" id="UP000000488">
    <property type="component" value="Chromosome"/>
</dbReference>
<dbReference type="HOGENOM" id="CLU_041667_0_0_7"/>
<dbReference type="KEGG" id="mfu:LILAB_30200"/>